<evidence type="ECO:0000313" key="2">
    <source>
        <dbReference type="Proteomes" id="UP000729701"/>
    </source>
</evidence>
<name>A0A951QQA8_9CYAN</name>
<reference evidence="1" key="1">
    <citation type="submission" date="2021-05" db="EMBL/GenBank/DDBJ databases">
        <authorList>
            <person name="Pietrasiak N."/>
            <person name="Ward R."/>
            <person name="Stajich J.E."/>
            <person name="Kurbessoian T."/>
        </authorList>
    </citation>
    <scope>NUCLEOTIDE SEQUENCE</scope>
    <source>
        <strain evidence="1">GSE-NOS-MK-12-04C</strain>
    </source>
</reference>
<protein>
    <submittedName>
        <fullName evidence="1">Uncharacterized protein</fullName>
    </submittedName>
</protein>
<dbReference type="AlphaFoldDB" id="A0A951QQA8"/>
<gene>
    <name evidence="1" type="ORF">KME60_21910</name>
</gene>
<organism evidence="1 2">
    <name type="scientific">Cyanomargarita calcarea GSE-NOS-MK-12-04C</name>
    <dbReference type="NCBI Taxonomy" id="2839659"/>
    <lineage>
        <taxon>Bacteria</taxon>
        <taxon>Bacillati</taxon>
        <taxon>Cyanobacteriota</taxon>
        <taxon>Cyanophyceae</taxon>
        <taxon>Nostocales</taxon>
        <taxon>Cyanomargaritaceae</taxon>
        <taxon>Cyanomargarita</taxon>
    </lineage>
</organism>
<dbReference type="EMBL" id="JAHHGZ010000026">
    <property type="protein sequence ID" value="MBW4669993.1"/>
    <property type="molecule type" value="Genomic_DNA"/>
</dbReference>
<evidence type="ECO:0000313" key="1">
    <source>
        <dbReference type="EMBL" id="MBW4669993.1"/>
    </source>
</evidence>
<comment type="caution">
    <text evidence="1">The sequence shown here is derived from an EMBL/GenBank/DDBJ whole genome shotgun (WGS) entry which is preliminary data.</text>
</comment>
<reference evidence="1" key="2">
    <citation type="journal article" date="2022" name="Microbiol. Resour. Announc.">
        <title>Metagenome Sequencing to Explore Phylogenomics of Terrestrial Cyanobacteria.</title>
        <authorList>
            <person name="Ward R.D."/>
            <person name="Stajich J.E."/>
            <person name="Johansen J.R."/>
            <person name="Huntemann M."/>
            <person name="Clum A."/>
            <person name="Foster B."/>
            <person name="Foster B."/>
            <person name="Roux S."/>
            <person name="Palaniappan K."/>
            <person name="Varghese N."/>
            <person name="Mukherjee S."/>
            <person name="Reddy T.B.K."/>
            <person name="Daum C."/>
            <person name="Copeland A."/>
            <person name="Chen I.A."/>
            <person name="Ivanova N.N."/>
            <person name="Kyrpides N.C."/>
            <person name="Shapiro N."/>
            <person name="Eloe-Fadrosh E.A."/>
            <person name="Pietrasiak N."/>
        </authorList>
    </citation>
    <scope>NUCLEOTIDE SEQUENCE</scope>
    <source>
        <strain evidence="1">GSE-NOS-MK-12-04C</strain>
    </source>
</reference>
<dbReference type="Proteomes" id="UP000729701">
    <property type="component" value="Unassembled WGS sequence"/>
</dbReference>
<sequence>MIEQTIAILQQAGFDLTARELAEIIWLAVHLDASEQPQPQPTTNH</sequence>
<accession>A0A951QQA8</accession>
<proteinExistence type="predicted"/>